<organism evidence="2 3">
    <name type="scientific">Cucumis sativus</name>
    <name type="common">Cucumber</name>
    <dbReference type="NCBI Taxonomy" id="3659"/>
    <lineage>
        <taxon>Eukaryota</taxon>
        <taxon>Viridiplantae</taxon>
        <taxon>Streptophyta</taxon>
        <taxon>Embryophyta</taxon>
        <taxon>Tracheophyta</taxon>
        <taxon>Spermatophyta</taxon>
        <taxon>Magnoliopsida</taxon>
        <taxon>eudicotyledons</taxon>
        <taxon>Gunneridae</taxon>
        <taxon>Pentapetalae</taxon>
        <taxon>rosids</taxon>
        <taxon>fabids</taxon>
        <taxon>Cucurbitales</taxon>
        <taxon>Cucurbitaceae</taxon>
        <taxon>Benincaseae</taxon>
        <taxon>Cucumis</taxon>
    </lineage>
</organism>
<feature type="compositionally biased region" description="Basic and acidic residues" evidence="1">
    <location>
        <begin position="38"/>
        <end position="51"/>
    </location>
</feature>
<evidence type="ECO:0000313" key="3">
    <source>
        <dbReference type="Proteomes" id="UP000029981"/>
    </source>
</evidence>
<sequence>MKKRKKSRDWAVKRNQDPERRKRGKKEKVSGDSNMGVKRKEEIKIRSETEKGIRRRRQCRKRWKFQPKRTNEIEYGFSVKEDRNGSLGWELEDTDWWQWKGKNGN</sequence>
<proteinExistence type="predicted"/>
<reference evidence="2 3" key="4">
    <citation type="journal article" date="2011" name="BMC Genomics">
        <title>RNA-Seq improves annotation of protein-coding genes in the cucumber genome.</title>
        <authorList>
            <person name="Li Z."/>
            <person name="Zhang Z."/>
            <person name="Yan P."/>
            <person name="Huang S."/>
            <person name="Fei Z."/>
            <person name="Lin K."/>
        </authorList>
    </citation>
    <scope>NUCLEOTIDE SEQUENCE [LARGE SCALE GENOMIC DNA]</scope>
    <source>
        <strain evidence="3">cv. 9930</strain>
    </source>
</reference>
<gene>
    <name evidence="2" type="ORF">Csa_4G363470</name>
</gene>
<name>A0A0A0L0K1_CUCSA</name>
<reference evidence="2 3" key="2">
    <citation type="journal article" date="2009" name="PLoS ONE">
        <title>An integrated genetic and cytogenetic map of the cucumber genome.</title>
        <authorList>
            <person name="Ren Y."/>
            <person name="Zhang Z."/>
            <person name="Liu J."/>
            <person name="Staub J.E."/>
            <person name="Han Y."/>
            <person name="Cheng Z."/>
            <person name="Li X."/>
            <person name="Lu J."/>
            <person name="Miao H."/>
            <person name="Kang H."/>
            <person name="Xie B."/>
            <person name="Gu X."/>
            <person name="Wang X."/>
            <person name="Du Y."/>
            <person name="Jin W."/>
            <person name="Huang S."/>
        </authorList>
    </citation>
    <scope>NUCLEOTIDE SEQUENCE [LARGE SCALE GENOMIC DNA]</scope>
    <source>
        <strain evidence="3">cv. 9930</strain>
    </source>
</reference>
<evidence type="ECO:0000313" key="2">
    <source>
        <dbReference type="EMBL" id="KGN54564.1"/>
    </source>
</evidence>
<keyword evidence="3" id="KW-1185">Reference proteome</keyword>
<dbReference type="AlphaFoldDB" id="A0A0A0L0K1"/>
<reference evidence="2 3" key="1">
    <citation type="journal article" date="2009" name="Nat. Genet.">
        <title>The genome of the cucumber, Cucumis sativus L.</title>
        <authorList>
            <person name="Huang S."/>
            <person name="Li R."/>
            <person name="Zhang Z."/>
            <person name="Li L."/>
            <person name="Gu X."/>
            <person name="Fan W."/>
            <person name="Lucas W.J."/>
            <person name="Wang X."/>
            <person name="Xie B."/>
            <person name="Ni P."/>
            <person name="Ren Y."/>
            <person name="Zhu H."/>
            <person name="Li J."/>
            <person name="Lin K."/>
            <person name="Jin W."/>
            <person name="Fei Z."/>
            <person name="Li G."/>
            <person name="Staub J."/>
            <person name="Kilian A."/>
            <person name="van der Vossen E.A."/>
            <person name="Wu Y."/>
            <person name="Guo J."/>
            <person name="He J."/>
            <person name="Jia Z."/>
            <person name="Ren Y."/>
            <person name="Tian G."/>
            <person name="Lu Y."/>
            <person name="Ruan J."/>
            <person name="Qian W."/>
            <person name="Wang M."/>
            <person name="Huang Q."/>
            <person name="Li B."/>
            <person name="Xuan Z."/>
            <person name="Cao J."/>
            <person name="Asan"/>
            <person name="Wu Z."/>
            <person name="Zhang J."/>
            <person name="Cai Q."/>
            <person name="Bai Y."/>
            <person name="Zhao B."/>
            <person name="Han Y."/>
            <person name="Li Y."/>
            <person name="Li X."/>
            <person name="Wang S."/>
            <person name="Shi Q."/>
            <person name="Liu S."/>
            <person name="Cho W.K."/>
            <person name="Kim J.Y."/>
            <person name="Xu Y."/>
            <person name="Heller-Uszynska K."/>
            <person name="Miao H."/>
            <person name="Cheng Z."/>
            <person name="Zhang S."/>
            <person name="Wu J."/>
            <person name="Yang Y."/>
            <person name="Kang H."/>
            <person name="Li M."/>
            <person name="Liang H."/>
            <person name="Ren X."/>
            <person name="Shi Z."/>
            <person name="Wen M."/>
            <person name="Jian M."/>
            <person name="Yang H."/>
            <person name="Zhang G."/>
            <person name="Yang Z."/>
            <person name="Chen R."/>
            <person name="Liu S."/>
            <person name="Li J."/>
            <person name="Ma L."/>
            <person name="Liu H."/>
            <person name="Zhou Y."/>
            <person name="Zhao J."/>
            <person name="Fang X."/>
            <person name="Li G."/>
            <person name="Fang L."/>
            <person name="Li Y."/>
            <person name="Liu D."/>
            <person name="Zheng H."/>
            <person name="Zhang Y."/>
            <person name="Qin N."/>
            <person name="Li Z."/>
            <person name="Yang G."/>
            <person name="Yang S."/>
            <person name="Bolund L."/>
            <person name="Kristiansen K."/>
            <person name="Zheng H."/>
            <person name="Li S."/>
            <person name="Zhang X."/>
            <person name="Yang H."/>
            <person name="Wang J."/>
            <person name="Sun R."/>
            <person name="Zhang B."/>
            <person name="Jiang S."/>
            <person name="Wang J."/>
            <person name="Du Y."/>
            <person name="Li S."/>
        </authorList>
    </citation>
    <scope>NUCLEOTIDE SEQUENCE [LARGE SCALE GENOMIC DNA]</scope>
    <source>
        <strain evidence="3">cv. 9930</strain>
    </source>
</reference>
<evidence type="ECO:0000256" key="1">
    <source>
        <dbReference type="SAM" id="MobiDB-lite"/>
    </source>
</evidence>
<reference evidence="2 3" key="3">
    <citation type="journal article" date="2010" name="BMC Genomics">
        <title>Transcriptome sequencing and comparative analysis of cucumber flowers with different sex types.</title>
        <authorList>
            <person name="Guo S."/>
            <person name="Zheng Y."/>
            <person name="Joung J.G."/>
            <person name="Liu S."/>
            <person name="Zhang Z."/>
            <person name="Crasta O.R."/>
            <person name="Sobral B.W."/>
            <person name="Xu Y."/>
            <person name="Huang S."/>
            <person name="Fei Z."/>
        </authorList>
    </citation>
    <scope>NUCLEOTIDE SEQUENCE [LARGE SCALE GENOMIC DNA]</scope>
    <source>
        <strain evidence="3">cv. 9930</strain>
    </source>
</reference>
<dbReference type="Proteomes" id="UP000029981">
    <property type="component" value="Chromosome 4"/>
</dbReference>
<dbReference type="EMBL" id="CM002925">
    <property type="protein sequence ID" value="KGN54564.1"/>
    <property type="molecule type" value="Genomic_DNA"/>
</dbReference>
<feature type="compositionally biased region" description="Basic and acidic residues" evidence="1">
    <location>
        <begin position="8"/>
        <end position="20"/>
    </location>
</feature>
<accession>A0A0A0L0K1</accession>
<dbReference type="Gramene" id="KGN54564">
    <property type="protein sequence ID" value="KGN54564"/>
    <property type="gene ID" value="Csa_4G363470"/>
</dbReference>
<feature type="region of interest" description="Disordered" evidence="1">
    <location>
        <begin position="1"/>
        <end position="51"/>
    </location>
</feature>
<protein>
    <submittedName>
        <fullName evidence="2">UDP-glucose 4-epimerase</fullName>
    </submittedName>
</protein>